<evidence type="ECO:0000313" key="5">
    <source>
        <dbReference type="Proteomes" id="UP000310200"/>
    </source>
</evidence>
<dbReference type="Gene3D" id="2.130.10.10">
    <property type="entry name" value="YVTN repeat-like/Quinoprotein amine dehydrogenase"/>
    <property type="match status" value="3"/>
</dbReference>
<dbReference type="PROSITE" id="PS50082">
    <property type="entry name" value="WD_REPEATS_2"/>
    <property type="match status" value="3"/>
</dbReference>
<organism evidence="4 5">
    <name type="scientific">Temnothorax longispinosus</name>
    <dbReference type="NCBI Taxonomy" id="300112"/>
    <lineage>
        <taxon>Eukaryota</taxon>
        <taxon>Metazoa</taxon>
        <taxon>Ecdysozoa</taxon>
        <taxon>Arthropoda</taxon>
        <taxon>Hexapoda</taxon>
        <taxon>Insecta</taxon>
        <taxon>Pterygota</taxon>
        <taxon>Neoptera</taxon>
        <taxon>Endopterygota</taxon>
        <taxon>Hymenoptera</taxon>
        <taxon>Apocrita</taxon>
        <taxon>Aculeata</taxon>
        <taxon>Formicoidea</taxon>
        <taxon>Formicidae</taxon>
        <taxon>Myrmicinae</taxon>
        <taxon>Temnothorax</taxon>
    </lineage>
</organism>
<gene>
    <name evidence="4" type="ORF">DBV15_05526</name>
</gene>
<dbReference type="GO" id="GO:0072686">
    <property type="term" value="C:mitotic spindle"/>
    <property type="evidence" value="ECO:0007669"/>
    <property type="project" value="TreeGrafter"/>
</dbReference>
<dbReference type="GO" id="GO:0007099">
    <property type="term" value="P:centriole replication"/>
    <property type="evidence" value="ECO:0007669"/>
    <property type="project" value="TreeGrafter"/>
</dbReference>
<evidence type="ECO:0000256" key="2">
    <source>
        <dbReference type="SAM" id="MobiDB-lite"/>
    </source>
</evidence>
<feature type="repeat" description="WD" evidence="1">
    <location>
        <begin position="713"/>
        <end position="746"/>
    </location>
</feature>
<reference evidence="4 5" key="1">
    <citation type="journal article" date="2019" name="Philos. Trans. R. Soc. Lond., B, Biol. Sci.">
        <title>Ant behaviour and brain gene expression of defending hosts depend on the ecological success of the intruding social parasite.</title>
        <authorList>
            <person name="Kaur R."/>
            <person name="Stoldt M."/>
            <person name="Jongepier E."/>
            <person name="Feldmeyer B."/>
            <person name="Menzel F."/>
            <person name="Bornberg-Bauer E."/>
            <person name="Foitzik S."/>
        </authorList>
    </citation>
    <scope>NUCLEOTIDE SEQUENCE [LARGE SCALE GENOMIC DNA]</scope>
    <source>
        <tissue evidence="4">Whole body</tissue>
    </source>
</reference>
<dbReference type="SUPFAM" id="SSF50978">
    <property type="entry name" value="WD40 repeat-like"/>
    <property type="match status" value="2"/>
</dbReference>
<dbReference type="PANTHER" id="PTHR45589">
    <property type="entry name" value="WD REPEAT DOMAIN 62, ISOFORM G"/>
    <property type="match status" value="1"/>
</dbReference>
<dbReference type="InterPro" id="IPR001680">
    <property type="entry name" value="WD40_rpt"/>
</dbReference>
<accession>A0A4S2JA50</accession>
<feature type="repeat" description="WD" evidence="1">
    <location>
        <begin position="122"/>
        <end position="165"/>
    </location>
</feature>
<dbReference type="Pfam" id="PF24782">
    <property type="entry name" value="WD40_MABP1-WDR62_2nd"/>
    <property type="match status" value="1"/>
</dbReference>
<evidence type="ECO:0000313" key="4">
    <source>
        <dbReference type="EMBL" id="TGZ32231.1"/>
    </source>
</evidence>
<feature type="domain" description="MABP1/WDR62 second WD40" evidence="3">
    <location>
        <begin position="390"/>
        <end position="746"/>
    </location>
</feature>
<feature type="region of interest" description="Disordered" evidence="2">
    <location>
        <begin position="1941"/>
        <end position="1971"/>
    </location>
</feature>
<feature type="region of interest" description="Disordered" evidence="2">
    <location>
        <begin position="1541"/>
        <end position="1562"/>
    </location>
</feature>
<name>A0A4S2JA50_9HYME</name>
<feature type="compositionally biased region" description="Low complexity" evidence="2">
    <location>
        <begin position="1941"/>
        <end position="1955"/>
    </location>
</feature>
<feature type="compositionally biased region" description="Basic and acidic residues" evidence="2">
    <location>
        <begin position="907"/>
        <end position="922"/>
    </location>
</feature>
<dbReference type="InterPro" id="IPR052779">
    <property type="entry name" value="WDR62"/>
</dbReference>
<dbReference type="SMART" id="SM00320">
    <property type="entry name" value="WD40"/>
    <property type="match status" value="11"/>
</dbReference>
<feature type="region of interest" description="Disordered" evidence="2">
    <location>
        <begin position="1386"/>
        <end position="1408"/>
    </location>
</feature>
<feature type="region of interest" description="Disordered" evidence="2">
    <location>
        <begin position="1111"/>
        <end position="1139"/>
    </location>
</feature>
<evidence type="ECO:0000256" key="1">
    <source>
        <dbReference type="PROSITE-ProRule" id="PRU00221"/>
    </source>
</evidence>
<feature type="region of interest" description="Disordered" evidence="2">
    <location>
        <begin position="960"/>
        <end position="1019"/>
    </location>
</feature>
<feature type="compositionally biased region" description="Polar residues" evidence="2">
    <location>
        <begin position="1213"/>
        <end position="1228"/>
    </location>
</feature>
<dbReference type="Proteomes" id="UP000310200">
    <property type="component" value="Unassembled WGS sequence"/>
</dbReference>
<dbReference type="PROSITE" id="PS50294">
    <property type="entry name" value="WD_REPEATS_REGION"/>
    <property type="match status" value="1"/>
</dbReference>
<sequence length="2190" mass="244317">MEPSLTSKVLRAPNLKRGQENIRIQDRIKLERVLGVTVSSNAALDCDKTSELVAYPAGCTIVLFNPRRNSQAHVLNASRKTVTSLALAGDGKLLATGECGHMPNVRVWDISDPHNAVQIAEFPGHKYGINCVAFSPSNKYVVSVGSQHDMIVNVWDWRNNVKVASNKVSSKVKAVCFAENGTYFVTVGNRHVKFWYLEYSRSAKKDIDLMRHFITQYKEPVPLMGRSAILGEQRNNDFVDVACGRGEMADSTYAITKTGLLCEFNNRRLLDKWVELRTSSANCMAIGDKYIFIGCAEGIVRCFSPNTLQFITTLPRTHYLGVDVAQGLSISHMSQHPPNARYPDAIALAFDERNNKLTCVYNDHSIYVWDVRDIKRVGKSHSFLYHSACIWGVEMYPTDSDSVGAMPPGSFITCSSDDTIRVWNLERDSTPNDTLYKRNIYSNVSILPQELLKVLYVDPELTYLKDLDLAAAGSAEKSDASYDGRNGVRSIRVAPDGKHLASGDRSGNIRIHDVSSLEELCLIEAHDAEVLCLEYSRFSRHSLDAPRLLASASRDRLIHVFSVDQGYNFLQTLDDHSSSITAVRFFNQLNQCNQIQMVSCGADKSIIFRQLQSTPGGMPQFARGRNAQGKTTLYDMEVDSGQKHVLTACQDRNIRVYNVTTGKHSKTFKGSVSDDGSLIKVVLDASGIYVATSCTDKTLCVYDYYSGECMATMVGHSELVTGLRFSPDCRHLVSASGDGCVFVWRIPHDMVVTMQARLAQQAMRAGKKPLQVNDGEIDIRLDNETFGSPPSDLLDPNSNPTLQSVDYRFSVGQLPLWAKKQINTTNVDDSAALNSNVRSLGVDLPKGRWAQRVQQSDGITVKSVYDSDEVIPFPPSRNAIDSDGGGGGGGGGDSKDSSIDSGTETKCSSDYRRETMINKREEEESVFQSCPKSYREIENETKQAIDDKVTVRNNNFTDVTRHARSRHHTDDSSLGSFKFEDHESTEHDGDVEDYSEGENGTTSSEKSHHRLMYYPPPEDIVSNQFTVNAMDVEELRRSQRRQKKLKNAENGRTSELTASGSQDESDSEGGASTPSAERNPLSILSEASSEGFDQLSKQSHREKYLKNAFESLSGAEEPPNRAKATSISSQFHGRLSGGEGNAAAKIRNAAVVNATKHARGDIDVAKKREELQRRIEETRRKLQSVGYRSLLKSSQSISDLSSHIQEKHHRSNRLSTGNRSGQLNQFSKPRNPCKPMLNPKPTFKSQESNKVNKVQGMGNALPKPEIPSENCLLKSPTMLCINEKVKKPTFSRPLTLTLKKTEKYKLSLNKANQSLPESPVCEELKLLKEQCKKNISRFARFAQKRRSCSYFIGLNDNEKDMENVAKSFESLPAMNERNMENFKETVDDADEGNGTFSDDSLEGDLKNPPRRCVSDYQINVHMNDYRSYSTYQDIQKKILTGSQESVLSDASVESFSKGSAEILDYDHDRHSSASFFLSRRKMQESRSQESILTDESDYQMFPLRENADHRSTESVLTDDSDSLVKSAPLEMLFDSHYKRKRQNSETYSGNPNNIAETTTDDVQTSTTENTLYRAVFRSKSLQDTRISKARNTTTFAEDTASLKTQVYCEFNFDNEHKDDADGTICSGSETIPCSTSLKPESMMILNDFVAHKPPKPKRNSSRTQSMRNRARPAWKYIDTPPSSPALKSVTDSDNYTASSMSSACSEYRVTSSDKKTKRDLLDTEVMQQFLQSANFTLQSDDNKDSGGEFYSLQTCADKNGMQDELMYDKNDSSRLTRNHHITKIHDTREGHGVSYDREQVNLFENDIPTKDMYETYDSLEPGGVSCDPQREELSLSSSNLQTTNERIDDLNASVDFRITRAIEGTVKLLSKEFENLVKQKQYLTRERCLRLTHGQETSENFAKLEAERDGRLYAVRRDIRLHSCGEDSDCADVSTMDRSLMESGSSTSASSCTNSPKRMWPPASRCPSHTSHKWTKTLPTIDQTIFATKYPYAVISILISLSLPGTTVRKSGSAIITNGRNGAGAIGQNGSRISAANRNQLEPSPHELPVKDTDRAIDVASVELSTQLCNTIADELTRTADNVVQLYKRLMIDNDDDPSRRAIDRDTMLRGLESSVNETMRTLRLVVASGGENDNDGSSGSVVTNEATVKFQELLAGQDQGKVVNMMQQYSELLLTMMQQRMGGTQSSHT</sequence>
<feature type="compositionally biased region" description="Polar residues" evidence="2">
    <location>
        <begin position="1544"/>
        <end position="1555"/>
    </location>
</feature>
<comment type="caution">
    <text evidence="4">The sequence shown here is derived from an EMBL/GenBank/DDBJ whole genome shotgun (WGS) entry which is preliminary data.</text>
</comment>
<feature type="region of interest" description="Disordered" evidence="2">
    <location>
        <begin position="1033"/>
        <end position="1078"/>
    </location>
</feature>
<keyword evidence="5" id="KW-1185">Reference proteome</keyword>
<feature type="repeat" description="WD" evidence="1">
    <location>
        <begin position="411"/>
        <end position="433"/>
    </location>
</feature>
<feature type="compositionally biased region" description="Low complexity" evidence="2">
    <location>
        <begin position="1058"/>
        <end position="1072"/>
    </location>
</feature>
<protein>
    <recommendedName>
        <fullName evidence="3">MABP1/WDR62 second WD40 domain-containing protein</fullName>
    </recommendedName>
</protein>
<feature type="compositionally biased region" description="Basic and acidic residues" evidence="2">
    <location>
        <begin position="978"/>
        <end position="988"/>
    </location>
</feature>
<feature type="region of interest" description="Disordered" evidence="2">
    <location>
        <begin position="1649"/>
        <end position="1692"/>
    </location>
</feature>
<dbReference type="PANTHER" id="PTHR45589:SF1">
    <property type="entry name" value="WD REPEAT DOMAIN 62, ISOFORM G"/>
    <property type="match status" value="1"/>
</dbReference>
<dbReference type="InterPro" id="IPR015943">
    <property type="entry name" value="WD40/YVTN_repeat-like_dom_sf"/>
</dbReference>
<dbReference type="InterPro" id="IPR036322">
    <property type="entry name" value="WD40_repeat_dom_sf"/>
</dbReference>
<dbReference type="EMBL" id="QBLH01003925">
    <property type="protein sequence ID" value="TGZ32231.1"/>
    <property type="molecule type" value="Genomic_DNA"/>
</dbReference>
<feature type="compositionally biased region" description="Gly residues" evidence="2">
    <location>
        <begin position="883"/>
        <end position="892"/>
    </location>
</feature>
<dbReference type="InterPro" id="IPR056162">
    <property type="entry name" value="WD40_MABP1-WDR62_2nd"/>
</dbReference>
<evidence type="ECO:0000259" key="3">
    <source>
        <dbReference type="Pfam" id="PF24782"/>
    </source>
</evidence>
<dbReference type="Pfam" id="PF00400">
    <property type="entry name" value="WD40"/>
    <property type="match status" value="2"/>
</dbReference>
<dbReference type="STRING" id="300112.A0A4S2JA50"/>
<feature type="region of interest" description="Disordered" evidence="2">
    <location>
        <begin position="1198"/>
        <end position="1248"/>
    </location>
</feature>
<feature type="region of interest" description="Disordered" evidence="2">
    <location>
        <begin position="872"/>
        <end position="925"/>
    </location>
</feature>
<proteinExistence type="predicted"/>
<keyword evidence="1" id="KW-0853">WD repeat</keyword>